<dbReference type="InterPro" id="IPR027417">
    <property type="entry name" value="P-loop_NTPase"/>
</dbReference>
<dbReference type="SMART" id="SM00220">
    <property type="entry name" value="S_TKc"/>
    <property type="match status" value="1"/>
</dbReference>
<dbReference type="Proteomes" id="UP000238348">
    <property type="component" value="Chromosome"/>
</dbReference>
<dbReference type="Gene3D" id="1.10.510.10">
    <property type="entry name" value="Transferase(Phosphotransferase) domain 1"/>
    <property type="match status" value="1"/>
</dbReference>
<dbReference type="Gene3D" id="1.25.40.10">
    <property type="entry name" value="Tetratricopeptide repeat domain"/>
    <property type="match status" value="1"/>
</dbReference>
<dbReference type="InterPro" id="IPR011009">
    <property type="entry name" value="Kinase-like_dom_sf"/>
</dbReference>
<evidence type="ECO:0000259" key="3">
    <source>
        <dbReference type="PROSITE" id="PS50011"/>
    </source>
</evidence>
<dbReference type="GO" id="GO:0004016">
    <property type="term" value="F:adenylate cyclase activity"/>
    <property type="evidence" value="ECO:0007669"/>
    <property type="project" value="TreeGrafter"/>
</dbReference>
<proteinExistence type="predicted"/>
<keyword evidence="2" id="KW-0067">ATP-binding</keyword>
<dbReference type="SUPFAM" id="SSF52540">
    <property type="entry name" value="P-loop containing nucleoside triphosphate hydrolases"/>
    <property type="match status" value="1"/>
</dbReference>
<gene>
    <name evidence="4" type="ORF">SOCE26_057160</name>
</gene>
<evidence type="ECO:0000256" key="1">
    <source>
        <dbReference type="ARBA" id="ARBA00022741"/>
    </source>
</evidence>
<dbReference type="EMBL" id="CP012673">
    <property type="protein sequence ID" value="AUX44252.1"/>
    <property type="molecule type" value="Genomic_DNA"/>
</dbReference>
<dbReference type="PANTHER" id="PTHR16305">
    <property type="entry name" value="TESTICULAR SOLUBLE ADENYLYL CYCLASE"/>
    <property type="match status" value="1"/>
</dbReference>
<dbReference type="InterPro" id="IPR041664">
    <property type="entry name" value="AAA_16"/>
</dbReference>
<dbReference type="InterPro" id="IPR008271">
    <property type="entry name" value="Ser/Thr_kinase_AS"/>
</dbReference>
<dbReference type="GO" id="GO:0004674">
    <property type="term" value="F:protein serine/threonine kinase activity"/>
    <property type="evidence" value="ECO:0007669"/>
    <property type="project" value="UniProtKB-EC"/>
</dbReference>
<dbReference type="Pfam" id="PF00069">
    <property type="entry name" value="Pkinase"/>
    <property type="match status" value="1"/>
</dbReference>
<feature type="domain" description="Protein kinase" evidence="3">
    <location>
        <begin position="11"/>
        <end position="271"/>
    </location>
</feature>
<reference evidence="4 5" key="1">
    <citation type="submission" date="2015-09" db="EMBL/GenBank/DDBJ databases">
        <title>Sorangium comparison.</title>
        <authorList>
            <person name="Zaburannyi N."/>
            <person name="Bunk B."/>
            <person name="Overmann J."/>
            <person name="Mueller R."/>
        </authorList>
    </citation>
    <scope>NUCLEOTIDE SEQUENCE [LARGE SCALE GENOMIC DNA]</scope>
    <source>
        <strain evidence="4 5">So ce26</strain>
    </source>
</reference>
<dbReference type="RefSeq" id="WP_104982806.1">
    <property type="nucleotide sequence ID" value="NZ_CP012673.1"/>
</dbReference>
<dbReference type="Pfam" id="PF13191">
    <property type="entry name" value="AAA_16"/>
    <property type="match status" value="1"/>
</dbReference>
<evidence type="ECO:0000313" key="4">
    <source>
        <dbReference type="EMBL" id="AUX44252.1"/>
    </source>
</evidence>
<dbReference type="Gene3D" id="3.30.200.20">
    <property type="entry name" value="Phosphorylase Kinase, domain 1"/>
    <property type="match status" value="1"/>
</dbReference>
<dbReference type="GO" id="GO:0005524">
    <property type="term" value="F:ATP binding"/>
    <property type="evidence" value="ECO:0007669"/>
    <property type="project" value="UniProtKB-KW"/>
</dbReference>
<protein>
    <submittedName>
        <fullName evidence="4">Protein kinase</fullName>
        <ecNumber evidence="4">2.7.11.1</ecNumber>
    </submittedName>
</protein>
<name>A0A2L0EY79_SORCE</name>
<sequence length="1326" mass="139474">MRPGVLVDDRFQILSLAGSGGMGTVYKSLDRHTGKPIALKVLRDPKQDPSRFLLESRVLSTLAHPHIVPYVTDGVGPRGEPYIAMAWIDGESLEARLAGERLSIPETLQLARGVASALSAAHAQGVVHRDLKPSNLMLPVGATPAAVMVVDFGIARFSDSVTTLTRSGAIVGTPGYMAPEQARGDRDLGPQVDIFSLGCVLFECLTGRPAFQGNHLMALLAKLLLEDPPSLVELRPDVPAALAALIGQMMSKEPAGRPADGAALAAALDALDTTAPPPSSRAAPPPTLTSAEQRLVAIVAVGPMRPATVLTTGATALAPGVSPALLAAVRRAAAPSGARVEALADGPVIAVLASAGNATDQAAQAARCALQVKFFMPAAPVALVMGRSEIAGRLPLGEALERAVMLLHPGTDAGDGAAGAVVVDELTRALLEPRFLLAEQDGRIALLGEDLLGESPRLLLGRPTPFVGRERLLAHLISMIEESIAEPRATAILVTAPAGVGKTRLRQELVRALRGRRPGLSISLGRGDVVGAGSAFSMLASVFRGMLALEAGAPIEVQRQRLAETVGMFVADDGAQRVAELLGEVVGAPFSGERSPRLRAARQDPKLMAEAIEAAVLDFTAGVVRRTPTLLLLEDLHWGDEASVRLWCSTLRELADSPFVLVAFARPEVHEKFPRLWAELHVHEIRLPPLSRRAGGELARAVLGDAASAEQIDAIVERSGGNTFYLEELTRALAEGQGEGLPETVLGMVEARLARLDPDVRRVLRAASVFGDVFWKSGVLALLGGAGDAPAGEGPFGYLVERELIMASEKRRFAGEEELAFRHAIVREAAYATLTPRDRALGHRLAAEWLERAGETSAAVLAEHFERGGEGARAARYLAEAAEQALRGGDSGAALAIAERGLASGAEGDAAAALWALRSEAAYWSGGGCELALEAAREALARAAPGTSVSCRALLGAISVAHVMQRGEALRDLAGRLLRVEPTGENVVVLAQAFVQMMVSSVVDGGRVEAEVVHLRMQEACGPFAAAQPAVTACLEQARGVWARWVEHDAWGALRADRAATRHFEQLGYRPFQLLGAAFVGFSLWQLGAFEEAERHLGAVLARSELATAQRRGEPGGLSPPALMARNYLALLHLARAAPAAAEACARETLAACAQQGQALLGKLAHLVLIEALVERGEVEAAAEELARDRPQGPSSRYIEGWTGTLEALLLLRRGRAAEAAGAAEAALAIARGAGLFWPRHALAVVTHIEALLALGDAEGARTALRRARDELGERAGRIGDPAYRRTFLEAVPENTRVIELARRWLAGEAEPGGLCGSGGIAAPAA</sequence>
<dbReference type="PROSITE" id="PS50011">
    <property type="entry name" value="PROTEIN_KINASE_DOM"/>
    <property type="match status" value="1"/>
</dbReference>
<dbReference type="CDD" id="cd14014">
    <property type="entry name" value="STKc_PknB_like"/>
    <property type="match status" value="1"/>
</dbReference>
<evidence type="ECO:0000256" key="2">
    <source>
        <dbReference type="ARBA" id="ARBA00022840"/>
    </source>
</evidence>
<dbReference type="SUPFAM" id="SSF56112">
    <property type="entry name" value="Protein kinase-like (PK-like)"/>
    <property type="match status" value="1"/>
</dbReference>
<keyword evidence="4" id="KW-0418">Kinase</keyword>
<dbReference type="PROSITE" id="PS00108">
    <property type="entry name" value="PROTEIN_KINASE_ST"/>
    <property type="match status" value="1"/>
</dbReference>
<evidence type="ECO:0000313" key="5">
    <source>
        <dbReference type="Proteomes" id="UP000238348"/>
    </source>
</evidence>
<keyword evidence="1" id="KW-0547">Nucleotide-binding</keyword>
<dbReference type="InterPro" id="IPR011990">
    <property type="entry name" value="TPR-like_helical_dom_sf"/>
</dbReference>
<accession>A0A2L0EY79</accession>
<dbReference type="OrthoDB" id="9801841at2"/>
<dbReference type="GO" id="GO:0005737">
    <property type="term" value="C:cytoplasm"/>
    <property type="evidence" value="ECO:0007669"/>
    <property type="project" value="TreeGrafter"/>
</dbReference>
<dbReference type="EC" id="2.7.11.1" evidence="4"/>
<organism evidence="4 5">
    <name type="scientific">Sorangium cellulosum</name>
    <name type="common">Polyangium cellulosum</name>
    <dbReference type="NCBI Taxonomy" id="56"/>
    <lineage>
        <taxon>Bacteria</taxon>
        <taxon>Pseudomonadati</taxon>
        <taxon>Myxococcota</taxon>
        <taxon>Polyangia</taxon>
        <taxon>Polyangiales</taxon>
        <taxon>Polyangiaceae</taxon>
        <taxon>Sorangium</taxon>
    </lineage>
</organism>
<keyword evidence="4" id="KW-0808">Transferase</keyword>
<dbReference type="InterPro" id="IPR000719">
    <property type="entry name" value="Prot_kinase_dom"/>
</dbReference>
<dbReference type="PANTHER" id="PTHR16305:SF28">
    <property type="entry name" value="GUANYLATE CYCLASE DOMAIN-CONTAINING PROTEIN"/>
    <property type="match status" value="1"/>
</dbReference>